<dbReference type="EMBL" id="CP001666">
    <property type="protein sequence ID" value="ADK14653.1"/>
    <property type="molecule type" value="Genomic_DNA"/>
</dbReference>
<feature type="region of interest" description="Disordered" evidence="1">
    <location>
        <begin position="1"/>
        <end position="167"/>
    </location>
</feature>
<dbReference type="EMBL" id="LITS01000016">
    <property type="protein sequence ID" value="OAA85891.1"/>
    <property type="molecule type" value="Genomic_DNA"/>
</dbReference>
<gene>
    <name evidence="2" type="ordered locus">CLJU_c15890</name>
    <name evidence="3" type="ORF">WX45_00096</name>
</gene>
<feature type="compositionally biased region" description="Polar residues" evidence="1">
    <location>
        <begin position="1"/>
        <end position="27"/>
    </location>
</feature>
<reference evidence="2 4" key="2">
    <citation type="journal article" date="2010" name="Proc. Natl. Acad. Sci. U.S.A.">
        <title>Clostridium ljungdahlii represents a microbial production platform based on syngas.</title>
        <authorList>
            <person name="Kopke M."/>
            <person name="Held C."/>
            <person name="Hujer S."/>
            <person name="Liesegang H."/>
            <person name="Wiezer A."/>
            <person name="Wollherr A."/>
            <person name="Ehrenreich A."/>
            <person name="Liebl W."/>
            <person name="Gottschalk G."/>
            <person name="Durre P."/>
        </authorList>
    </citation>
    <scope>NUCLEOTIDE SEQUENCE [LARGE SCALE GENOMIC DNA]</scope>
    <source>
        <strain evidence="4">ATCC 55383 / DSM 13528 / PETC</strain>
        <strain evidence="2">DSM 13528</strain>
    </source>
</reference>
<dbReference type="KEGG" id="clj:CLJU_c15890"/>
<dbReference type="RefSeq" id="WP_013238250.1">
    <property type="nucleotide sequence ID" value="NC_014328.1"/>
</dbReference>
<proteinExistence type="predicted"/>
<evidence type="ECO:0000313" key="3">
    <source>
        <dbReference type="EMBL" id="OAA85891.1"/>
    </source>
</evidence>
<evidence type="ECO:0000313" key="2">
    <source>
        <dbReference type="EMBL" id="ADK14653.1"/>
    </source>
</evidence>
<name>D8GTK4_CLOLD</name>
<evidence type="ECO:0000313" key="5">
    <source>
        <dbReference type="Proteomes" id="UP000077020"/>
    </source>
</evidence>
<evidence type="ECO:0000313" key="4">
    <source>
        <dbReference type="Proteomes" id="UP000001656"/>
    </source>
</evidence>
<protein>
    <submittedName>
        <fullName evidence="2">Uncharacterized protein</fullName>
    </submittedName>
</protein>
<organism evidence="2 4">
    <name type="scientific">Clostridium ljungdahlii (strain ATCC 55383 / DSM 13528 / PETC)</name>
    <dbReference type="NCBI Taxonomy" id="748727"/>
    <lineage>
        <taxon>Bacteria</taxon>
        <taxon>Bacillati</taxon>
        <taxon>Bacillota</taxon>
        <taxon>Clostridia</taxon>
        <taxon>Eubacteriales</taxon>
        <taxon>Clostridiaceae</taxon>
        <taxon>Clostridium</taxon>
    </lineage>
</organism>
<dbReference type="AlphaFoldDB" id="D8GTK4"/>
<feature type="compositionally biased region" description="Low complexity" evidence="1">
    <location>
        <begin position="55"/>
        <end position="67"/>
    </location>
</feature>
<dbReference type="HOGENOM" id="CLU_1591674_0_0_9"/>
<dbReference type="STRING" id="748727.CLJU_c15890"/>
<reference evidence="2" key="1">
    <citation type="submission" date="2009-07" db="EMBL/GenBank/DDBJ databases">
        <authorList>
            <person name="Koepke M."/>
            <person name="Hujer S."/>
            <person name="Held C."/>
            <person name="Wiezer A."/>
            <person name="Liesegang H."/>
            <person name="Ehrenreich A."/>
            <person name="Gottschalk G."/>
            <person name="Duerre P."/>
        </authorList>
    </citation>
    <scope>NUCLEOTIDE SEQUENCE</scope>
    <source>
        <strain evidence="2">DSM 13528</strain>
    </source>
</reference>
<accession>D8GTK4</accession>
<dbReference type="eggNOG" id="ENOG5033V6V">
    <property type="taxonomic scope" value="Bacteria"/>
</dbReference>
<dbReference type="Proteomes" id="UP000077020">
    <property type="component" value="Unassembled WGS sequence"/>
</dbReference>
<feature type="compositionally biased region" description="Polar residues" evidence="1">
    <location>
        <begin position="141"/>
        <end position="167"/>
    </location>
</feature>
<dbReference type="PATRIC" id="fig|748727.19.peg.703"/>
<keyword evidence="5" id="KW-1185">Reference proteome</keyword>
<dbReference type="OrthoDB" id="1929967at2"/>
<reference evidence="3 5" key="3">
    <citation type="journal article" date="2016" name="Biotechnol. Bioeng.">
        <title>Traits of selected Clostridium strains for syngas fermentation to ethanol.</title>
        <authorList>
            <person name="Martin M.E."/>
            <person name="Richter H."/>
            <person name="Saha S."/>
            <person name="Angenent L.T."/>
        </authorList>
    </citation>
    <scope>NUCLEOTIDE SEQUENCE [LARGE SCALE GENOMIC DNA]</scope>
    <source>
        <strain evidence="3 5">PETC</strain>
    </source>
</reference>
<sequence>MNTINSNPNQYNLYTQNNPQVSNTQAQPKMHHHHHKSTESQDSLKLSQDGLQAVSSSSQDGTSSTTSKNPLDSLVASGTITQDQENAIKNAFQTARQANPSGTYNSNPTNPISSLVANGTITQDQANAISQTAMHHHHHGQQTQGVSEPSQTTQASNNLTEPSSSSL</sequence>
<evidence type="ECO:0000256" key="1">
    <source>
        <dbReference type="SAM" id="MobiDB-lite"/>
    </source>
</evidence>
<feature type="compositionally biased region" description="Polar residues" evidence="1">
    <location>
        <begin position="76"/>
        <end position="133"/>
    </location>
</feature>
<feature type="compositionally biased region" description="Polar residues" evidence="1">
    <location>
        <begin position="40"/>
        <end position="54"/>
    </location>
</feature>
<dbReference type="Proteomes" id="UP000001656">
    <property type="component" value="Chromosome"/>
</dbReference>